<keyword evidence="4" id="KW-0862">Zinc</keyword>
<feature type="domain" description="CCHC-type" evidence="7">
    <location>
        <begin position="299"/>
        <end position="314"/>
    </location>
</feature>
<gene>
    <name evidence="8" type="ORF">D6D28_04189</name>
</gene>
<evidence type="ECO:0000256" key="1">
    <source>
        <dbReference type="ARBA" id="ARBA00022723"/>
    </source>
</evidence>
<feature type="domain" description="CCHC-type" evidence="7">
    <location>
        <begin position="390"/>
        <end position="405"/>
    </location>
</feature>
<name>A0A4S8SM96_AURPU</name>
<organism evidence="8 9">
    <name type="scientific">Aureobasidium pullulans</name>
    <name type="common">Black yeast</name>
    <name type="synonym">Pullularia pullulans</name>
    <dbReference type="NCBI Taxonomy" id="5580"/>
    <lineage>
        <taxon>Eukaryota</taxon>
        <taxon>Fungi</taxon>
        <taxon>Dikarya</taxon>
        <taxon>Ascomycota</taxon>
        <taxon>Pezizomycotina</taxon>
        <taxon>Dothideomycetes</taxon>
        <taxon>Dothideomycetidae</taxon>
        <taxon>Dothideales</taxon>
        <taxon>Saccotheciaceae</taxon>
        <taxon>Aureobasidium</taxon>
    </lineage>
</organism>
<dbReference type="PANTHER" id="PTHR47103:SF8">
    <property type="entry name" value="DNA-BINDING PROTEIN"/>
    <property type="match status" value="1"/>
</dbReference>
<feature type="domain" description="CCHC-type" evidence="7">
    <location>
        <begin position="324"/>
        <end position="338"/>
    </location>
</feature>
<feature type="domain" description="CCHC-type" evidence="7">
    <location>
        <begin position="55"/>
        <end position="70"/>
    </location>
</feature>
<evidence type="ECO:0000256" key="5">
    <source>
        <dbReference type="PROSITE-ProRule" id="PRU00047"/>
    </source>
</evidence>
<evidence type="ECO:0000256" key="3">
    <source>
        <dbReference type="ARBA" id="ARBA00022771"/>
    </source>
</evidence>
<dbReference type="InterPro" id="IPR001878">
    <property type="entry name" value="Znf_CCHC"/>
</dbReference>
<dbReference type="Proteomes" id="UP000304951">
    <property type="component" value="Unassembled WGS sequence"/>
</dbReference>
<dbReference type="InterPro" id="IPR036875">
    <property type="entry name" value="Znf_CCHC_sf"/>
</dbReference>
<feature type="region of interest" description="Disordered" evidence="6">
    <location>
        <begin position="428"/>
        <end position="483"/>
    </location>
</feature>
<evidence type="ECO:0000259" key="7">
    <source>
        <dbReference type="PROSITE" id="PS50158"/>
    </source>
</evidence>
<dbReference type="Gene3D" id="4.10.60.10">
    <property type="entry name" value="Zinc finger, CCHC-type"/>
    <property type="match status" value="5"/>
</dbReference>
<evidence type="ECO:0000256" key="4">
    <source>
        <dbReference type="ARBA" id="ARBA00022833"/>
    </source>
</evidence>
<dbReference type="GO" id="GO:0008270">
    <property type="term" value="F:zinc ion binding"/>
    <property type="evidence" value="ECO:0007669"/>
    <property type="project" value="UniProtKB-KW"/>
</dbReference>
<dbReference type="EMBL" id="QZAF01000139">
    <property type="protein sequence ID" value="THV71791.1"/>
    <property type="molecule type" value="Genomic_DNA"/>
</dbReference>
<feature type="domain" description="CCHC-type" evidence="7">
    <location>
        <begin position="345"/>
        <end position="360"/>
    </location>
</feature>
<sequence>MSDWDTAPASGWVDDSTAQATAGWVDSTPAPAGDYSGIDPEHVSKHEDGIGGDTCHNCGQSGHFKSDCTEPRKNSGECFNCGEVGHNKADCTNPAVERAFSGTCRACGEEGHRSSACPQAVCKKCSATGHTATECSGKFNVYPEDLPEGVDADQAWDNLVDADATGDVDDFIQAFWAYCKLAPELTLVQLEECFRETDFKYYLIAKEQTVPSKVHTNVDLQGNGDKTFQISFQKTPKPRRAILSEGWPKSPEENLERLQDAGFSMDNMKPYCRNCEEVGHSMKSCPQEPQMVEKPKVACSNCDQEGHYIRDCPNARPVRGGVECKHCGLSGHFVKDCPTKPAEVCRNCLKEGHRKSDCPNERVIICNNCTNPGHTFRDCPEEVNMANVFCRNCENKGHYAKDCSEPKDWSKVKCRNCEEFGHGAGRCPNPPVGQDDAPADQNYTAEAASSTAPEGDWMSAGAGAADAGGAGDWNAAPAAVSAW</sequence>
<feature type="domain" description="CCHC-type" evidence="7">
    <location>
        <begin position="104"/>
        <end position="119"/>
    </location>
</feature>
<dbReference type="SUPFAM" id="SSF57756">
    <property type="entry name" value="Retrovirus zinc finger-like domains"/>
    <property type="match status" value="6"/>
</dbReference>
<evidence type="ECO:0000313" key="8">
    <source>
        <dbReference type="EMBL" id="THV71791.1"/>
    </source>
</evidence>
<keyword evidence="1" id="KW-0479">Metal-binding</keyword>
<keyword evidence="2" id="KW-0677">Repeat</keyword>
<feature type="domain" description="CCHC-type" evidence="7">
    <location>
        <begin position="272"/>
        <end position="287"/>
    </location>
</feature>
<dbReference type="Pfam" id="PF00098">
    <property type="entry name" value="zf-CCHC"/>
    <property type="match status" value="8"/>
</dbReference>
<proteinExistence type="predicted"/>
<protein>
    <recommendedName>
        <fullName evidence="7">CCHC-type domain-containing protein</fullName>
    </recommendedName>
</protein>
<dbReference type="PROSITE" id="PS50158">
    <property type="entry name" value="ZF_CCHC"/>
    <property type="match status" value="9"/>
</dbReference>
<reference evidence="8 9" key="1">
    <citation type="submission" date="2018-10" db="EMBL/GenBank/DDBJ databases">
        <title>Fifty Aureobasidium pullulans genomes reveal a recombining polyextremotolerant generalist.</title>
        <authorList>
            <person name="Gostincar C."/>
            <person name="Turk M."/>
            <person name="Zajc J."/>
            <person name="Gunde-Cimerman N."/>
        </authorList>
    </citation>
    <scope>NUCLEOTIDE SEQUENCE [LARGE SCALE GENOMIC DNA]</scope>
    <source>
        <strain evidence="8 9">EXF-11900</strain>
    </source>
</reference>
<feature type="compositionally biased region" description="Polar residues" evidence="6">
    <location>
        <begin position="441"/>
        <end position="452"/>
    </location>
</feature>
<evidence type="ECO:0000256" key="6">
    <source>
        <dbReference type="SAM" id="MobiDB-lite"/>
    </source>
</evidence>
<keyword evidence="3 5" id="KW-0863">Zinc-finger</keyword>
<dbReference type="SMART" id="SM00343">
    <property type="entry name" value="ZnF_C2HC"/>
    <property type="match status" value="11"/>
</dbReference>
<dbReference type="AlphaFoldDB" id="A0A4S8SM96"/>
<comment type="caution">
    <text evidence="8">The sequence shown here is derived from an EMBL/GenBank/DDBJ whole genome shotgun (WGS) entry which is preliminary data.</text>
</comment>
<feature type="region of interest" description="Disordered" evidence="6">
    <location>
        <begin position="23"/>
        <end position="46"/>
    </location>
</feature>
<feature type="domain" description="CCHC-type" evidence="7">
    <location>
        <begin position="78"/>
        <end position="93"/>
    </location>
</feature>
<dbReference type="PANTHER" id="PTHR47103">
    <property type="entry name" value="DNA-BINDING PROTEIN"/>
    <property type="match status" value="1"/>
</dbReference>
<evidence type="ECO:0000313" key="9">
    <source>
        <dbReference type="Proteomes" id="UP000304951"/>
    </source>
</evidence>
<dbReference type="GO" id="GO:0003676">
    <property type="term" value="F:nucleic acid binding"/>
    <property type="evidence" value="ECO:0007669"/>
    <property type="project" value="InterPro"/>
</dbReference>
<evidence type="ECO:0000256" key="2">
    <source>
        <dbReference type="ARBA" id="ARBA00022737"/>
    </source>
</evidence>
<feature type="domain" description="CCHC-type" evidence="7">
    <location>
        <begin position="366"/>
        <end position="381"/>
    </location>
</feature>
<accession>A0A4S8SM96</accession>
<feature type="compositionally biased region" description="Low complexity" evidence="6">
    <location>
        <begin position="472"/>
        <end position="483"/>
    </location>
</feature>